<organism evidence="2 4">
    <name type="scientific">Puccinia graminis f. sp. tritici</name>
    <dbReference type="NCBI Taxonomy" id="56615"/>
    <lineage>
        <taxon>Eukaryota</taxon>
        <taxon>Fungi</taxon>
        <taxon>Dikarya</taxon>
        <taxon>Basidiomycota</taxon>
        <taxon>Pucciniomycotina</taxon>
        <taxon>Pucciniomycetes</taxon>
        <taxon>Pucciniales</taxon>
        <taxon>Pucciniaceae</taxon>
        <taxon>Puccinia</taxon>
    </lineage>
</organism>
<reference evidence="4 5" key="1">
    <citation type="submission" date="2019-05" db="EMBL/GenBank/DDBJ databases">
        <title>Emergence of the Ug99 lineage of the wheat stem rust pathogen through somatic hybridization.</title>
        <authorList>
            <person name="Li F."/>
            <person name="Upadhyaya N.M."/>
            <person name="Sperschneider J."/>
            <person name="Matny O."/>
            <person name="Nguyen-Phuc H."/>
            <person name="Mago R."/>
            <person name="Raley C."/>
            <person name="Miller M.E."/>
            <person name="Silverstein K.A.T."/>
            <person name="Henningsen E."/>
            <person name="Hirsch C.D."/>
            <person name="Visser B."/>
            <person name="Pretorius Z.A."/>
            <person name="Steffenson B.J."/>
            <person name="Schwessinger B."/>
            <person name="Dodds P.N."/>
            <person name="Figueroa M."/>
        </authorList>
    </citation>
    <scope>NUCLEOTIDE SEQUENCE [LARGE SCALE GENOMIC DNA]</scope>
    <source>
        <strain evidence="2">21-0</strain>
        <strain evidence="3 5">Ug99</strain>
    </source>
</reference>
<feature type="chain" id="PRO_5036366371" description="Secreted protein" evidence="1">
    <location>
        <begin position="21"/>
        <end position="87"/>
    </location>
</feature>
<name>A0A5B0PBU4_PUCGR</name>
<proteinExistence type="predicted"/>
<accession>A0A5B0PBU4</accession>
<evidence type="ECO:0000313" key="5">
    <source>
        <dbReference type="Proteomes" id="UP000325313"/>
    </source>
</evidence>
<dbReference type="Proteomes" id="UP000324748">
    <property type="component" value="Unassembled WGS sequence"/>
</dbReference>
<gene>
    <name evidence="2" type="ORF">PGT21_002531</name>
    <name evidence="3" type="ORF">PGTUg99_035422</name>
</gene>
<comment type="caution">
    <text evidence="2">The sequence shown here is derived from an EMBL/GenBank/DDBJ whole genome shotgun (WGS) entry which is preliminary data.</text>
</comment>
<evidence type="ECO:0000313" key="3">
    <source>
        <dbReference type="EMBL" id="KAA1134344.1"/>
    </source>
</evidence>
<feature type="signal peptide" evidence="1">
    <location>
        <begin position="1"/>
        <end position="20"/>
    </location>
</feature>
<keyword evidence="1" id="KW-0732">Signal</keyword>
<evidence type="ECO:0000256" key="1">
    <source>
        <dbReference type="SAM" id="SignalP"/>
    </source>
</evidence>
<dbReference type="EMBL" id="VSWC01000066">
    <property type="protein sequence ID" value="KAA1097309.1"/>
    <property type="molecule type" value="Genomic_DNA"/>
</dbReference>
<dbReference type="EMBL" id="VDEP01000069">
    <property type="protein sequence ID" value="KAA1134344.1"/>
    <property type="molecule type" value="Genomic_DNA"/>
</dbReference>
<dbReference type="Proteomes" id="UP000325313">
    <property type="component" value="Unassembled WGS sequence"/>
</dbReference>
<dbReference type="AlphaFoldDB" id="A0A5B0PBU4"/>
<protein>
    <recommendedName>
        <fullName evidence="6">Secreted protein</fullName>
    </recommendedName>
</protein>
<keyword evidence="4" id="KW-1185">Reference proteome</keyword>
<sequence>MHAVKSIFILLTLKFALVSACDINYQHTCESRDNRAGPRGSLVVLRATDDPCRWYETSLCCDAAKLKPGEIKRGREVTGIICTSDEK</sequence>
<evidence type="ECO:0000313" key="4">
    <source>
        <dbReference type="Proteomes" id="UP000324748"/>
    </source>
</evidence>
<evidence type="ECO:0000313" key="2">
    <source>
        <dbReference type="EMBL" id="KAA1097309.1"/>
    </source>
</evidence>
<evidence type="ECO:0008006" key="6">
    <source>
        <dbReference type="Google" id="ProtNLM"/>
    </source>
</evidence>